<dbReference type="EMBL" id="BARS01004208">
    <property type="protein sequence ID" value="GAF74638.1"/>
    <property type="molecule type" value="Genomic_DNA"/>
</dbReference>
<organism evidence="2">
    <name type="scientific">marine sediment metagenome</name>
    <dbReference type="NCBI Taxonomy" id="412755"/>
    <lineage>
        <taxon>unclassified sequences</taxon>
        <taxon>metagenomes</taxon>
        <taxon>ecological metagenomes</taxon>
    </lineage>
</organism>
<reference evidence="2" key="1">
    <citation type="journal article" date="2014" name="Front. Microbiol.">
        <title>High frequency of phylogenetically diverse reductive dehalogenase-homologous genes in deep subseafloor sedimentary metagenomes.</title>
        <authorList>
            <person name="Kawai M."/>
            <person name="Futagami T."/>
            <person name="Toyoda A."/>
            <person name="Takaki Y."/>
            <person name="Nishi S."/>
            <person name="Hori S."/>
            <person name="Arai W."/>
            <person name="Tsubouchi T."/>
            <person name="Morono Y."/>
            <person name="Uchiyama I."/>
            <person name="Ito T."/>
            <person name="Fujiyama A."/>
            <person name="Inagaki F."/>
            <person name="Takami H."/>
        </authorList>
    </citation>
    <scope>NUCLEOTIDE SEQUENCE</scope>
    <source>
        <strain evidence="2">Expedition CK06-06</strain>
    </source>
</reference>
<comment type="caution">
    <text evidence="2">The sequence shown here is derived from an EMBL/GenBank/DDBJ whole genome shotgun (WGS) entry which is preliminary data.</text>
</comment>
<feature type="non-terminal residue" evidence="2">
    <location>
        <position position="1"/>
    </location>
</feature>
<accession>X0S0R0</accession>
<feature type="region of interest" description="Disordered" evidence="1">
    <location>
        <begin position="140"/>
        <end position="182"/>
    </location>
</feature>
<feature type="compositionally biased region" description="Polar residues" evidence="1">
    <location>
        <begin position="166"/>
        <end position="182"/>
    </location>
</feature>
<sequence>GVMRGGGGAFETFLQTTHARSKLAGAVLQTGWLDAVVDNVVILSQIVGQDDKYVYEDGLNSKFVEKTITSKDIRHSFRAVVDLDDKFFSSPSERAMDISLYMQVYKDNPKVDQDAALEEVTGNREKWNKLKATPELEKQQLEALQERQAAAEKAKADAAAGGGQSPGTQALQGAGSQRETSV</sequence>
<protein>
    <submittedName>
        <fullName evidence="2">Uncharacterized protein</fullName>
    </submittedName>
</protein>
<gene>
    <name evidence="2" type="ORF">S01H1_08197</name>
</gene>
<dbReference type="AlphaFoldDB" id="X0S0R0"/>
<name>X0S0R0_9ZZZZ</name>
<evidence type="ECO:0000256" key="1">
    <source>
        <dbReference type="SAM" id="MobiDB-lite"/>
    </source>
</evidence>
<evidence type="ECO:0000313" key="2">
    <source>
        <dbReference type="EMBL" id="GAF74638.1"/>
    </source>
</evidence>
<proteinExistence type="predicted"/>